<name>A0A1Y6CXJ4_9GAMM</name>
<dbReference type="InterPro" id="IPR042245">
    <property type="entry name" value="Tgt2/MlaC_sf"/>
</dbReference>
<keyword evidence="3" id="KW-1185">Reference proteome</keyword>
<organism evidence="2 3">
    <name type="scientific">Methylomagnum ishizawai</name>
    <dbReference type="NCBI Taxonomy" id="1760988"/>
    <lineage>
        <taxon>Bacteria</taxon>
        <taxon>Pseudomonadati</taxon>
        <taxon>Pseudomonadota</taxon>
        <taxon>Gammaproteobacteria</taxon>
        <taxon>Methylococcales</taxon>
        <taxon>Methylococcaceae</taxon>
        <taxon>Methylomagnum</taxon>
    </lineage>
</organism>
<dbReference type="PANTHER" id="PTHR36573">
    <property type="entry name" value="INTERMEMBRANE PHOSPHOLIPID TRANSPORT SYSTEM BINDING PROTEIN MLAC"/>
    <property type="match status" value="1"/>
</dbReference>
<dbReference type="InterPro" id="IPR017842">
    <property type="entry name" value="Hopanoid_biosyn-assoc_HpnM"/>
</dbReference>
<dbReference type="Pfam" id="PF05494">
    <property type="entry name" value="MlaC"/>
    <property type="match status" value="1"/>
</dbReference>
<gene>
    <name evidence="2" type="ORF">SAMN02949497_2309</name>
</gene>
<dbReference type="OrthoDB" id="9787053at2"/>
<accession>A0A1Y6CXJ4</accession>
<dbReference type="Gene3D" id="3.10.450.710">
    <property type="entry name" value="Tgt2/MlaC"/>
    <property type="match status" value="1"/>
</dbReference>
<dbReference type="NCBIfam" id="TIGR03481">
    <property type="entry name" value="HpnM"/>
    <property type="match status" value="1"/>
</dbReference>
<proteinExistence type="predicted"/>
<reference evidence="2 3" key="1">
    <citation type="submission" date="2016-12" db="EMBL/GenBank/DDBJ databases">
        <authorList>
            <person name="Song W.-J."/>
            <person name="Kurnit D.M."/>
        </authorList>
    </citation>
    <scope>NUCLEOTIDE SEQUENCE [LARGE SCALE GENOMIC DNA]</scope>
    <source>
        <strain evidence="2 3">175</strain>
    </source>
</reference>
<feature type="chain" id="PRO_5013119752" evidence="1">
    <location>
        <begin position="22"/>
        <end position="211"/>
    </location>
</feature>
<sequence length="211" mass="23564">MIFKLILGLWLVCLASFPAWAEPVDEARKPVDKLNETLIQAMKGADKLGYQGRYKLIGPVVRDTFEFEAVSQIALGSHWKKLDKAQKTAFMEKLIDLSVATYAAQFNGYGGESFVFDSSQDLKNGKLLLRYNFTAPKEKPIKFEYIVGELNGQWQIINIIVDGISDLALKKAQYTSVIDREGFDSLLNKLSQKITDYSHNNAAPAKPGKPG</sequence>
<protein>
    <submittedName>
        <fullName evidence="2">Phospholipid transport system substrate-binding protein</fullName>
    </submittedName>
</protein>
<dbReference type="RefSeq" id="WP_085212806.1">
    <property type="nucleotide sequence ID" value="NZ_FXAM01000001.1"/>
</dbReference>
<keyword evidence="1" id="KW-0732">Signal</keyword>
<evidence type="ECO:0000313" key="2">
    <source>
        <dbReference type="EMBL" id="SMF94970.1"/>
    </source>
</evidence>
<dbReference type="PANTHER" id="PTHR36573:SF1">
    <property type="entry name" value="INTERMEMBRANE PHOSPHOLIPID TRANSPORT SYSTEM BINDING PROTEIN MLAC"/>
    <property type="match status" value="1"/>
</dbReference>
<evidence type="ECO:0000256" key="1">
    <source>
        <dbReference type="SAM" id="SignalP"/>
    </source>
</evidence>
<dbReference type="AlphaFoldDB" id="A0A1Y6CXJ4"/>
<evidence type="ECO:0000313" key="3">
    <source>
        <dbReference type="Proteomes" id="UP000192923"/>
    </source>
</evidence>
<dbReference type="STRING" id="1760988.SAMN02949497_2309"/>
<feature type="signal peptide" evidence="1">
    <location>
        <begin position="1"/>
        <end position="21"/>
    </location>
</feature>
<dbReference type="InterPro" id="IPR008869">
    <property type="entry name" value="MlaC/ttg2D"/>
</dbReference>
<dbReference type="EMBL" id="FXAM01000001">
    <property type="protein sequence ID" value="SMF94970.1"/>
    <property type="molecule type" value="Genomic_DNA"/>
</dbReference>
<dbReference type="Proteomes" id="UP000192923">
    <property type="component" value="Unassembled WGS sequence"/>
</dbReference>